<dbReference type="EC" id="2.1.1.193" evidence="3 12"/>
<evidence type="ECO:0000256" key="11">
    <source>
        <dbReference type="ARBA" id="ARBA00047944"/>
    </source>
</evidence>
<evidence type="ECO:0000256" key="9">
    <source>
        <dbReference type="ARBA" id="ARBA00022691"/>
    </source>
</evidence>
<reference evidence="14 15" key="1">
    <citation type="submission" date="2019-06" db="EMBL/GenBank/DDBJ databases">
        <title>Sequencing the genomes of 1000 actinobacteria strains.</title>
        <authorList>
            <person name="Klenk H.-P."/>
        </authorList>
    </citation>
    <scope>NUCLEOTIDE SEQUENCE [LARGE SCALE GENOMIC DNA]</scope>
    <source>
        <strain evidence="14 15">DSM 10596</strain>
    </source>
</reference>
<accession>A0A542SMT2</accession>
<organism evidence="14 15">
    <name type="scientific">Rarobacter incanus</name>
    <dbReference type="NCBI Taxonomy" id="153494"/>
    <lineage>
        <taxon>Bacteria</taxon>
        <taxon>Bacillati</taxon>
        <taxon>Actinomycetota</taxon>
        <taxon>Actinomycetes</taxon>
        <taxon>Micrococcales</taxon>
        <taxon>Rarobacteraceae</taxon>
        <taxon>Rarobacter</taxon>
    </lineage>
</organism>
<dbReference type="PANTHER" id="PTHR30027:SF3">
    <property type="entry name" value="16S RRNA (URACIL(1498)-N(3))-METHYLTRANSFERASE"/>
    <property type="match status" value="1"/>
</dbReference>
<evidence type="ECO:0000256" key="5">
    <source>
        <dbReference type="ARBA" id="ARBA00022490"/>
    </source>
</evidence>
<evidence type="ECO:0000256" key="7">
    <source>
        <dbReference type="ARBA" id="ARBA00022603"/>
    </source>
</evidence>
<dbReference type="SUPFAM" id="SSF88697">
    <property type="entry name" value="PUA domain-like"/>
    <property type="match status" value="1"/>
</dbReference>
<keyword evidence="9 12" id="KW-0949">S-adenosyl-L-methionine</keyword>
<comment type="similarity">
    <text evidence="2 12">Belongs to the RNA methyltransferase RsmE family.</text>
</comment>
<evidence type="ECO:0000256" key="10">
    <source>
        <dbReference type="ARBA" id="ARBA00025699"/>
    </source>
</evidence>
<dbReference type="AlphaFoldDB" id="A0A542SMT2"/>
<evidence type="ECO:0000259" key="13">
    <source>
        <dbReference type="Pfam" id="PF04452"/>
    </source>
</evidence>
<dbReference type="InterPro" id="IPR046886">
    <property type="entry name" value="RsmE_MTase_dom"/>
</dbReference>
<comment type="subcellular location">
    <subcellularLocation>
        <location evidence="1 12">Cytoplasm</location>
    </subcellularLocation>
</comment>
<keyword evidence="6 12" id="KW-0698">rRNA processing</keyword>
<protein>
    <recommendedName>
        <fullName evidence="4 12">Ribosomal RNA small subunit methyltransferase E</fullName>
        <ecNumber evidence="3 12">2.1.1.193</ecNumber>
    </recommendedName>
</protein>
<dbReference type="NCBIfam" id="NF008693">
    <property type="entry name" value="PRK11713.2-3"/>
    <property type="match status" value="1"/>
</dbReference>
<dbReference type="GO" id="GO:0070475">
    <property type="term" value="P:rRNA base methylation"/>
    <property type="evidence" value="ECO:0007669"/>
    <property type="project" value="TreeGrafter"/>
</dbReference>
<keyword evidence="8 12" id="KW-0808">Transferase</keyword>
<gene>
    <name evidence="14" type="ORF">FB389_0587</name>
</gene>
<evidence type="ECO:0000313" key="14">
    <source>
        <dbReference type="EMBL" id="TQK75943.1"/>
    </source>
</evidence>
<dbReference type="RefSeq" id="WP_142111275.1">
    <property type="nucleotide sequence ID" value="NZ_BAAATB010000008.1"/>
</dbReference>
<comment type="catalytic activity">
    <reaction evidence="11 12">
        <text>uridine(1498) in 16S rRNA + S-adenosyl-L-methionine = N(3)-methyluridine(1498) in 16S rRNA + S-adenosyl-L-homocysteine + H(+)</text>
        <dbReference type="Rhea" id="RHEA:42920"/>
        <dbReference type="Rhea" id="RHEA-COMP:10283"/>
        <dbReference type="Rhea" id="RHEA-COMP:10284"/>
        <dbReference type="ChEBI" id="CHEBI:15378"/>
        <dbReference type="ChEBI" id="CHEBI:57856"/>
        <dbReference type="ChEBI" id="CHEBI:59789"/>
        <dbReference type="ChEBI" id="CHEBI:65315"/>
        <dbReference type="ChEBI" id="CHEBI:74502"/>
        <dbReference type="EC" id="2.1.1.193"/>
    </reaction>
</comment>
<evidence type="ECO:0000256" key="8">
    <source>
        <dbReference type="ARBA" id="ARBA00022679"/>
    </source>
</evidence>
<proteinExistence type="inferred from homology"/>
<evidence type="ECO:0000256" key="12">
    <source>
        <dbReference type="PIRNR" id="PIRNR015601"/>
    </source>
</evidence>
<keyword evidence="15" id="KW-1185">Reference proteome</keyword>
<dbReference type="Proteomes" id="UP000316181">
    <property type="component" value="Unassembled WGS sequence"/>
</dbReference>
<dbReference type="CDD" id="cd18084">
    <property type="entry name" value="RsmE-like"/>
    <property type="match status" value="1"/>
</dbReference>
<dbReference type="PIRSF" id="PIRSF015601">
    <property type="entry name" value="MTase_slr0722"/>
    <property type="match status" value="1"/>
</dbReference>
<evidence type="ECO:0000256" key="4">
    <source>
        <dbReference type="ARBA" id="ARBA00013673"/>
    </source>
</evidence>
<evidence type="ECO:0000256" key="1">
    <source>
        <dbReference type="ARBA" id="ARBA00004496"/>
    </source>
</evidence>
<dbReference type="InterPro" id="IPR029028">
    <property type="entry name" value="Alpha/beta_knot_MTases"/>
</dbReference>
<dbReference type="OrthoDB" id="9808126at2"/>
<dbReference type="InterPro" id="IPR006700">
    <property type="entry name" value="RsmE"/>
</dbReference>
<dbReference type="GO" id="GO:0070042">
    <property type="term" value="F:rRNA (uridine-N3-)-methyltransferase activity"/>
    <property type="evidence" value="ECO:0007669"/>
    <property type="project" value="TreeGrafter"/>
</dbReference>
<name>A0A542SMT2_9MICO</name>
<keyword evidence="5 12" id="KW-0963">Cytoplasm</keyword>
<dbReference type="Pfam" id="PF04452">
    <property type="entry name" value="Methyltrans_RNA"/>
    <property type="match status" value="1"/>
</dbReference>
<keyword evidence="7 12" id="KW-0489">Methyltransferase</keyword>
<dbReference type="Gene3D" id="2.40.240.20">
    <property type="entry name" value="Hypothetical PUA domain-like, domain 1"/>
    <property type="match status" value="1"/>
</dbReference>
<dbReference type="GO" id="GO:0005737">
    <property type="term" value="C:cytoplasm"/>
    <property type="evidence" value="ECO:0007669"/>
    <property type="project" value="UniProtKB-SubCell"/>
</dbReference>
<dbReference type="Gene3D" id="3.40.1280.10">
    <property type="match status" value="1"/>
</dbReference>
<comment type="caution">
    <text evidence="14">The sequence shown here is derived from an EMBL/GenBank/DDBJ whole genome shotgun (WGS) entry which is preliminary data.</text>
</comment>
<dbReference type="SUPFAM" id="SSF75217">
    <property type="entry name" value="alpha/beta knot"/>
    <property type="match status" value="1"/>
</dbReference>
<dbReference type="NCBIfam" id="TIGR00046">
    <property type="entry name" value="RsmE family RNA methyltransferase"/>
    <property type="match status" value="1"/>
</dbReference>
<dbReference type="EMBL" id="VFNV01000001">
    <property type="protein sequence ID" value="TQK75943.1"/>
    <property type="molecule type" value="Genomic_DNA"/>
</dbReference>
<evidence type="ECO:0000256" key="3">
    <source>
        <dbReference type="ARBA" id="ARBA00012328"/>
    </source>
</evidence>
<dbReference type="PANTHER" id="PTHR30027">
    <property type="entry name" value="RIBOSOMAL RNA SMALL SUBUNIT METHYLTRANSFERASE E"/>
    <property type="match status" value="1"/>
</dbReference>
<evidence type="ECO:0000256" key="2">
    <source>
        <dbReference type="ARBA" id="ARBA00005528"/>
    </source>
</evidence>
<feature type="domain" description="Ribosomal RNA small subunit methyltransferase E methyltransferase" evidence="13">
    <location>
        <begin position="80"/>
        <end position="244"/>
    </location>
</feature>
<dbReference type="InterPro" id="IPR029026">
    <property type="entry name" value="tRNA_m1G_MTases_N"/>
</dbReference>
<comment type="function">
    <text evidence="10 12">Specifically methylates the N3 position of the uracil ring of uridine 1498 (m3U1498) in 16S rRNA. Acts on the fully assembled 30S ribosomal subunit.</text>
</comment>
<evidence type="ECO:0000313" key="15">
    <source>
        <dbReference type="Proteomes" id="UP000316181"/>
    </source>
</evidence>
<dbReference type="InterPro" id="IPR015947">
    <property type="entry name" value="PUA-like_sf"/>
</dbReference>
<sequence>MSAPTFFYKPVGGGVPSAGDSIVLGGDEGRHAAMVQRLRAGESIHLVDGDGLRIAGSVEVNHGKSLTVRVAQVTHEPPPAIEITLVQALAKADRAELAISTATELGVSAVIPWQAANCVVRWRGDRTEKSQAKWHDAVRAATKQSRRSWLPRVHPVVDSRGLAQQVAQAVATGVRVLVLHEEATRSLVGVVDADVTPMWLVVGPEGGIGTAETASLVAAGGVVVKLGDNVLRTSTAGAAAIAATNALCGAWA</sequence>
<evidence type="ECO:0000256" key="6">
    <source>
        <dbReference type="ARBA" id="ARBA00022552"/>
    </source>
</evidence>